<keyword evidence="9" id="KW-1185">Reference proteome</keyword>
<evidence type="ECO:0000256" key="1">
    <source>
        <dbReference type="ARBA" id="ARBA00004141"/>
    </source>
</evidence>
<dbReference type="Pfam" id="PF01554">
    <property type="entry name" value="MatE"/>
    <property type="match status" value="2"/>
</dbReference>
<dbReference type="OrthoDB" id="9789527at2"/>
<accession>A0A1H0NGT8</accession>
<dbReference type="PANTHER" id="PTHR43298:SF2">
    <property type="entry name" value="FMN_FAD EXPORTER YEEO-RELATED"/>
    <property type="match status" value="1"/>
</dbReference>
<feature type="transmembrane region" description="Helical" evidence="7">
    <location>
        <begin position="49"/>
        <end position="73"/>
    </location>
</feature>
<comment type="similarity">
    <text evidence="2">Belongs to the multi antimicrobial extrusion (MATE) (TC 2.A.66.1) family.</text>
</comment>
<dbReference type="NCBIfam" id="TIGR00797">
    <property type="entry name" value="matE"/>
    <property type="match status" value="1"/>
</dbReference>
<dbReference type="PANTHER" id="PTHR43298">
    <property type="entry name" value="MULTIDRUG RESISTANCE PROTEIN NORM-RELATED"/>
    <property type="match status" value="1"/>
</dbReference>
<proteinExistence type="inferred from homology"/>
<keyword evidence="6 7" id="KW-0472">Membrane</keyword>
<feature type="transmembrane region" description="Helical" evidence="7">
    <location>
        <begin position="138"/>
        <end position="159"/>
    </location>
</feature>
<organism evidence="8 9">
    <name type="scientific">Ectopseudomonas guguanensis</name>
    <dbReference type="NCBI Taxonomy" id="1198456"/>
    <lineage>
        <taxon>Bacteria</taxon>
        <taxon>Pseudomonadati</taxon>
        <taxon>Pseudomonadota</taxon>
        <taxon>Gammaproteobacteria</taxon>
        <taxon>Pseudomonadales</taxon>
        <taxon>Pseudomonadaceae</taxon>
        <taxon>Ectopseudomonas</taxon>
    </lineage>
</organism>
<dbReference type="GO" id="GO:0042910">
    <property type="term" value="F:xenobiotic transmembrane transporter activity"/>
    <property type="evidence" value="ECO:0007669"/>
    <property type="project" value="InterPro"/>
</dbReference>
<feature type="transmembrane region" description="Helical" evidence="7">
    <location>
        <begin position="359"/>
        <end position="380"/>
    </location>
</feature>
<dbReference type="AlphaFoldDB" id="A0A1H0NGT8"/>
<feature type="transmembrane region" description="Helical" evidence="7">
    <location>
        <begin position="317"/>
        <end position="339"/>
    </location>
</feature>
<comment type="subcellular location">
    <subcellularLocation>
        <location evidence="1">Membrane</location>
        <topology evidence="1">Multi-pass membrane protein</topology>
    </subcellularLocation>
</comment>
<evidence type="ECO:0000256" key="7">
    <source>
        <dbReference type="SAM" id="Phobius"/>
    </source>
</evidence>
<dbReference type="GO" id="GO:0005886">
    <property type="term" value="C:plasma membrane"/>
    <property type="evidence" value="ECO:0007669"/>
    <property type="project" value="TreeGrafter"/>
</dbReference>
<dbReference type="InterPro" id="IPR044644">
    <property type="entry name" value="DinF-like"/>
</dbReference>
<feature type="transmembrane region" description="Helical" evidence="7">
    <location>
        <begin position="168"/>
        <end position="189"/>
    </location>
</feature>
<dbReference type="CDD" id="cd13136">
    <property type="entry name" value="MATE_DinF_like"/>
    <property type="match status" value="1"/>
</dbReference>
<keyword evidence="4 7" id="KW-0812">Transmembrane</keyword>
<evidence type="ECO:0000256" key="2">
    <source>
        <dbReference type="ARBA" id="ARBA00010199"/>
    </source>
</evidence>
<evidence type="ECO:0000256" key="6">
    <source>
        <dbReference type="ARBA" id="ARBA00023136"/>
    </source>
</evidence>
<evidence type="ECO:0000256" key="5">
    <source>
        <dbReference type="ARBA" id="ARBA00022989"/>
    </source>
</evidence>
<evidence type="ECO:0000256" key="3">
    <source>
        <dbReference type="ARBA" id="ARBA00022448"/>
    </source>
</evidence>
<dbReference type="InterPro" id="IPR050222">
    <property type="entry name" value="MATE_MdtK"/>
</dbReference>
<reference evidence="9" key="1">
    <citation type="submission" date="2016-10" db="EMBL/GenBank/DDBJ databases">
        <authorList>
            <person name="Varghese N."/>
            <person name="Submissions S."/>
        </authorList>
    </citation>
    <scope>NUCLEOTIDE SEQUENCE [LARGE SCALE GENOMIC DNA]</scope>
    <source>
        <strain evidence="9">JCM 18416</strain>
    </source>
</reference>
<dbReference type="InterPro" id="IPR002528">
    <property type="entry name" value="MATE_fam"/>
</dbReference>
<feature type="transmembrane region" description="Helical" evidence="7">
    <location>
        <begin position="392"/>
        <end position="408"/>
    </location>
</feature>
<evidence type="ECO:0000313" key="9">
    <source>
        <dbReference type="Proteomes" id="UP000199460"/>
    </source>
</evidence>
<feature type="transmembrane region" description="Helical" evidence="7">
    <location>
        <begin position="17"/>
        <end position="37"/>
    </location>
</feature>
<feature type="transmembrane region" description="Helical" evidence="7">
    <location>
        <begin position="94"/>
        <end position="118"/>
    </location>
</feature>
<gene>
    <name evidence="8" type="ORF">SAMN05216213_102323</name>
</gene>
<keyword evidence="3" id="KW-0813">Transport</keyword>
<evidence type="ECO:0000313" key="8">
    <source>
        <dbReference type="EMBL" id="SDO91550.1"/>
    </source>
</evidence>
<feature type="transmembrane region" description="Helical" evidence="7">
    <location>
        <begin position="414"/>
        <end position="435"/>
    </location>
</feature>
<name>A0A1H0NGT8_9GAMM</name>
<feature type="transmembrane region" description="Helical" evidence="7">
    <location>
        <begin position="195"/>
        <end position="215"/>
    </location>
</feature>
<sequence>MSALLDAWRHAPTQRKVWALAAPMILSNLSVPMVALVDTAVVGHLPHAHQLAAVAVGGSLYTLLTWAMGFLRMGSTGFAAQAAGREDGGALRQVLVQGLGLGVLLALLLSLLALPLSGAALSLMQPSAELDQLARQYFQIRLLGLPASLATYALIGWLLGTQSARGPLAILLTANLINVALDLLFVLGLEWGVAGAAWASVIAEWSGALLGLWLARGALRRYPGSLERSALKRWSSWRPLLAVNRDIFIRTLALQLVFFLITVQGTRLGDATVAANALLLNGLTLTAYALDGLAHAVEALCGHALGARDRDALRRSLLVAGAWSLLASAGFALFFLLGGHWFVGMLTNIAEVRELALNFLPYLALLPLLAVWSYLLDGLFIGATRAREMRDAMLIALALTLPLGWWLQGLGNHGLWLAFLSFMGLRSLVLAGYAWKLSRRDQWFPSPALGEIAHAQRPAARQ</sequence>
<dbReference type="Proteomes" id="UP000199460">
    <property type="component" value="Unassembled WGS sequence"/>
</dbReference>
<dbReference type="GeneID" id="300930563"/>
<evidence type="ECO:0000256" key="4">
    <source>
        <dbReference type="ARBA" id="ARBA00022692"/>
    </source>
</evidence>
<dbReference type="GO" id="GO:0015297">
    <property type="term" value="F:antiporter activity"/>
    <property type="evidence" value="ECO:0007669"/>
    <property type="project" value="InterPro"/>
</dbReference>
<dbReference type="RefSeq" id="WP_090427700.1">
    <property type="nucleotide sequence ID" value="NZ_FNJJ01000002.1"/>
</dbReference>
<protein>
    <submittedName>
        <fullName evidence="8">Multidrug resistance protein, MATE family</fullName>
    </submittedName>
</protein>
<dbReference type="EMBL" id="FNJJ01000002">
    <property type="protein sequence ID" value="SDO91550.1"/>
    <property type="molecule type" value="Genomic_DNA"/>
</dbReference>
<keyword evidence="5 7" id="KW-1133">Transmembrane helix</keyword>